<evidence type="ECO:0000259" key="3">
    <source>
        <dbReference type="PROSITE" id="PS51762"/>
    </source>
</evidence>
<dbReference type="SUPFAM" id="SSF49899">
    <property type="entry name" value="Concanavalin A-like lectins/glucanases"/>
    <property type="match status" value="1"/>
</dbReference>
<protein>
    <submittedName>
        <fullName evidence="4">Family 16 glycosylhydrolase</fullName>
    </submittedName>
</protein>
<dbReference type="PROSITE" id="PS51762">
    <property type="entry name" value="GH16_2"/>
    <property type="match status" value="1"/>
</dbReference>
<dbReference type="InterPro" id="IPR013320">
    <property type="entry name" value="ConA-like_dom_sf"/>
</dbReference>
<dbReference type="InterPro" id="IPR000757">
    <property type="entry name" value="Beta-glucanase-like"/>
</dbReference>
<comment type="similarity">
    <text evidence="1">Belongs to the glycosyl hydrolase 16 family.</text>
</comment>
<gene>
    <name evidence="4" type="ORF">LOC71_09240</name>
</gene>
<dbReference type="PANTHER" id="PTHR10963">
    <property type="entry name" value="GLYCOSYL HYDROLASE-RELATED"/>
    <property type="match status" value="1"/>
</dbReference>
<comment type="caution">
    <text evidence="4">The sequence shown here is derived from an EMBL/GenBank/DDBJ whole genome shotgun (WGS) entry which is preliminary data.</text>
</comment>
<reference evidence="4" key="1">
    <citation type="submission" date="2021-11" db="EMBL/GenBank/DDBJ databases">
        <title>Genome sequence.</title>
        <authorList>
            <person name="Sun Q."/>
        </authorList>
    </citation>
    <scope>NUCLEOTIDE SEQUENCE</scope>
    <source>
        <strain evidence="4">JC740</strain>
    </source>
</reference>
<name>A0ABS8NHR1_9BACT</name>
<organism evidence="4 5">
    <name type="scientific">Rhodopirellula halodulae</name>
    <dbReference type="NCBI Taxonomy" id="2894198"/>
    <lineage>
        <taxon>Bacteria</taxon>
        <taxon>Pseudomonadati</taxon>
        <taxon>Planctomycetota</taxon>
        <taxon>Planctomycetia</taxon>
        <taxon>Pirellulales</taxon>
        <taxon>Pirellulaceae</taxon>
        <taxon>Rhodopirellula</taxon>
    </lineage>
</organism>
<dbReference type="Gene3D" id="2.60.120.200">
    <property type="match status" value="1"/>
</dbReference>
<feature type="chain" id="PRO_5046899190" evidence="2">
    <location>
        <begin position="26"/>
        <end position="309"/>
    </location>
</feature>
<dbReference type="Proteomes" id="UP001430306">
    <property type="component" value="Unassembled WGS sequence"/>
</dbReference>
<accession>A0ABS8NHR1</accession>
<feature type="domain" description="GH16" evidence="3">
    <location>
        <begin position="27"/>
        <end position="308"/>
    </location>
</feature>
<dbReference type="PANTHER" id="PTHR10963:SF55">
    <property type="entry name" value="GLYCOSIDE HYDROLASE FAMILY 16 PROTEIN"/>
    <property type="match status" value="1"/>
</dbReference>
<dbReference type="EMBL" id="JAJKFW010000020">
    <property type="protein sequence ID" value="MCC9642457.1"/>
    <property type="molecule type" value="Genomic_DNA"/>
</dbReference>
<dbReference type="Pfam" id="PF00722">
    <property type="entry name" value="Glyco_hydro_16"/>
    <property type="match status" value="1"/>
</dbReference>
<evidence type="ECO:0000313" key="4">
    <source>
        <dbReference type="EMBL" id="MCC9642457.1"/>
    </source>
</evidence>
<evidence type="ECO:0000313" key="5">
    <source>
        <dbReference type="Proteomes" id="UP001430306"/>
    </source>
</evidence>
<dbReference type="RefSeq" id="WP_230273268.1">
    <property type="nucleotide sequence ID" value="NZ_JAJKFW010000020.1"/>
</dbReference>
<keyword evidence="2" id="KW-0732">Signal</keyword>
<evidence type="ECO:0000256" key="2">
    <source>
        <dbReference type="SAM" id="SignalP"/>
    </source>
</evidence>
<feature type="signal peptide" evidence="2">
    <location>
        <begin position="1"/>
        <end position="25"/>
    </location>
</feature>
<proteinExistence type="inferred from homology"/>
<evidence type="ECO:0000256" key="1">
    <source>
        <dbReference type="ARBA" id="ARBA00006865"/>
    </source>
</evidence>
<keyword evidence="5" id="KW-1185">Reference proteome</keyword>
<sequence length="309" mass="35646">MQSNLPLATTFTLLLCIVVPHIASAQSNRNNYPLSETSGDPWQIRWDRSDDFSGDEVDWKKWNQSPENFGAWVWDNQRNIRQSDGTVQITMRRLSMPIAVGNRRPTPYTSGMLKSYATGTYGYYEARMKGAAIFPGVCPSFWLYSKIDDSIAEEGKARYSEIDIVELTQRGNLRKNNERIADCNLHTILSNGTAGIQGRLWRRPNDERYRAEQANEVLLSFDPRDDFHTYGCEVTPETITWFIDGNRVGQKPNQHWHREMNVAISLGLRPPYSTYTEKGFIPSETETSDPFPITMEVDYVRVWERKRSQ</sequence>
<dbReference type="InterPro" id="IPR050546">
    <property type="entry name" value="Glycosyl_Hydrlase_16"/>
</dbReference>